<accession>A0A348HB62</accession>
<protein>
    <submittedName>
        <fullName evidence="1">Membrane-associated lipoprotein</fullName>
    </submittedName>
</protein>
<name>A0A348HB62_9GAMM</name>
<reference evidence="1 2" key="1">
    <citation type="submission" date="2018-09" db="EMBL/GenBank/DDBJ databases">
        <title>Zymobacter palmae IAM14233 (=T109) whole genome analysis.</title>
        <authorList>
            <person name="Yanase H."/>
        </authorList>
    </citation>
    <scope>NUCLEOTIDE SEQUENCE [LARGE SCALE GENOMIC DNA]</scope>
    <source>
        <strain evidence="1 2">IAM14233</strain>
    </source>
</reference>
<gene>
    <name evidence="1" type="ORF">ZBT109_0064</name>
</gene>
<organism evidence="1 2">
    <name type="scientific">Zymobacter palmae</name>
    <dbReference type="NCBI Taxonomy" id="33074"/>
    <lineage>
        <taxon>Bacteria</taxon>
        <taxon>Pseudomonadati</taxon>
        <taxon>Pseudomonadota</taxon>
        <taxon>Gammaproteobacteria</taxon>
        <taxon>Oceanospirillales</taxon>
        <taxon>Halomonadaceae</taxon>
        <taxon>Zymobacter group</taxon>
        <taxon>Zymobacter</taxon>
    </lineage>
</organism>
<proteinExistence type="predicted"/>
<dbReference type="KEGG" id="zpl:ZBT109_0064"/>
<keyword evidence="2" id="KW-1185">Reference proteome</keyword>
<dbReference type="Proteomes" id="UP000267342">
    <property type="component" value="Chromosome"/>
</dbReference>
<keyword evidence="1" id="KW-0449">Lipoprotein</keyword>
<sequence>MRWRVAHSDKRVYMSSSISSLAPLLTPDHQALSSSLEDALESLAMIVQLNEHGRNKGALPAQDAEIIRSAITMVELVYGRHVDAV</sequence>
<evidence type="ECO:0000313" key="1">
    <source>
        <dbReference type="EMBL" id="BBG28864.1"/>
    </source>
</evidence>
<evidence type="ECO:0000313" key="2">
    <source>
        <dbReference type="Proteomes" id="UP000267342"/>
    </source>
</evidence>
<dbReference type="AlphaFoldDB" id="A0A348HB62"/>
<dbReference type="EMBL" id="AP018933">
    <property type="protein sequence ID" value="BBG28864.1"/>
    <property type="molecule type" value="Genomic_DNA"/>
</dbReference>